<reference evidence="1 2" key="1">
    <citation type="journal article" date="2015" name="Genome Biol. Evol.">
        <title>The genome of winter moth (Operophtera brumata) provides a genomic perspective on sexual dimorphism and phenology.</title>
        <authorList>
            <person name="Derks M.F."/>
            <person name="Smit S."/>
            <person name="Salis L."/>
            <person name="Schijlen E."/>
            <person name="Bossers A."/>
            <person name="Mateman C."/>
            <person name="Pijl A.S."/>
            <person name="de Ridder D."/>
            <person name="Groenen M.A."/>
            <person name="Visser M.E."/>
            <person name="Megens H.J."/>
        </authorList>
    </citation>
    <scope>NUCLEOTIDE SEQUENCE [LARGE SCALE GENOMIC DNA]</scope>
    <source>
        <strain evidence="1">WM2013NL</strain>
        <tissue evidence="1">Head and thorax</tissue>
    </source>
</reference>
<protein>
    <submittedName>
        <fullName evidence="1">Modifier of mdg4</fullName>
    </submittedName>
</protein>
<accession>A0A0L7K4H0</accession>
<keyword evidence="2" id="KW-1185">Reference proteome</keyword>
<evidence type="ECO:0000313" key="2">
    <source>
        <dbReference type="Proteomes" id="UP000037510"/>
    </source>
</evidence>
<dbReference type="Gene3D" id="2.20.25.240">
    <property type="match status" value="2"/>
</dbReference>
<dbReference type="AlphaFoldDB" id="A0A0L7K4H0"/>
<name>A0A0L7K4H0_OPEBR</name>
<dbReference type="Proteomes" id="UP000037510">
    <property type="component" value="Unassembled WGS sequence"/>
</dbReference>
<organism evidence="1 2">
    <name type="scientific">Operophtera brumata</name>
    <name type="common">Winter moth</name>
    <name type="synonym">Phalaena brumata</name>
    <dbReference type="NCBI Taxonomy" id="104452"/>
    <lineage>
        <taxon>Eukaryota</taxon>
        <taxon>Metazoa</taxon>
        <taxon>Ecdysozoa</taxon>
        <taxon>Arthropoda</taxon>
        <taxon>Hexapoda</taxon>
        <taxon>Insecta</taxon>
        <taxon>Pterygota</taxon>
        <taxon>Neoptera</taxon>
        <taxon>Endopterygota</taxon>
        <taxon>Lepidoptera</taxon>
        <taxon>Glossata</taxon>
        <taxon>Ditrysia</taxon>
        <taxon>Geometroidea</taxon>
        <taxon>Geometridae</taxon>
        <taxon>Larentiinae</taxon>
        <taxon>Operophtera</taxon>
    </lineage>
</organism>
<sequence length="178" mass="20223">MFVSLADNFLIPTGKGKYLLIWRGYTYSEITGKYYCSARQTKVKCKARLKLDAGGNIASAEGEHDHSPPKYIRRANGTVVYIVADHRQSKQLQTNFLNLADHVMIPTRRGKYLLMWRGYTYSEITGKYYCSAKQTLVKCKARLKLDAEGNIVSADGEHEHEPPKYVRRPNGAYVKVKG</sequence>
<proteinExistence type="predicted"/>
<dbReference type="EMBL" id="JTDY01011842">
    <property type="protein sequence ID" value="KOB52377.1"/>
    <property type="molecule type" value="Genomic_DNA"/>
</dbReference>
<gene>
    <name evidence="1" type="ORF">OBRU01_25997</name>
</gene>
<feature type="non-terminal residue" evidence="1">
    <location>
        <position position="178"/>
    </location>
</feature>
<evidence type="ECO:0000313" key="1">
    <source>
        <dbReference type="EMBL" id="KOB52377.1"/>
    </source>
</evidence>
<comment type="caution">
    <text evidence="1">The sequence shown here is derived from an EMBL/GenBank/DDBJ whole genome shotgun (WGS) entry which is preliminary data.</text>
</comment>